<accession>A0ABQ3HUB7</accession>
<keyword evidence="1" id="KW-0472">Membrane</keyword>
<comment type="caution">
    <text evidence="2">The sequence shown here is derived from an EMBL/GenBank/DDBJ whole genome shotgun (WGS) entry which is preliminary data.</text>
</comment>
<keyword evidence="1" id="KW-0812">Transmembrane</keyword>
<evidence type="ECO:0000256" key="1">
    <source>
        <dbReference type="SAM" id="Phobius"/>
    </source>
</evidence>
<evidence type="ECO:0000313" key="2">
    <source>
        <dbReference type="EMBL" id="GHE34571.1"/>
    </source>
</evidence>
<keyword evidence="3" id="KW-1185">Reference proteome</keyword>
<reference evidence="3" key="1">
    <citation type="journal article" date="2019" name="Int. J. Syst. Evol. Microbiol.">
        <title>The Global Catalogue of Microorganisms (GCM) 10K type strain sequencing project: providing services to taxonomists for standard genome sequencing and annotation.</title>
        <authorList>
            <consortium name="The Broad Institute Genomics Platform"/>
            <consortium name="The Broad Institute Genome Sequencing Center for Infectious Disease"/>
            <person name="Wu L."/>
            <person name="Ma J."/>
        </authorList>
    </citation>
    <scope>NUCLEOTIDE SEQUENCE [LARGE SCALE GENOMIC DNA]</scope>
    <source>
        <strain evidence="3">CGMCC 1.12966</strain>
    </source>
</reference>
<name>A0ABQ3HUB7_9SPHI</name>
<proteinExistence type="predicted"/>
<evidence type="ECO:0008006" key="4">
    <source>
        <dbReference type="Google" id="ProtNLM"/>
    </source>
</evidence>
<feature type="transmembrane region" description="Helical" evidence="1">
    <location>
        <begin position="18"/>
        <end position="36"/>
    </location>
</feature>
<dbReference type="EMBL" id="BNAF01000006">
    <property type="protein sequence ID" value="GHE34571.1"/>
    <property type="molecule type" value="Genomic_DNA"/>
</dbReference>
<dbReference type="RefSeq" id="WP_189626247.1">
    <property type="nucleotide sequence ID" value="NZ_BNAF01000006.1"/>
</dbReference>
<dbReference type="Proteomes" id="UP000620550">
    <property type="component" value="Unassembled WGS sequence"/>
</dbReference>
<sequence length="136" mass="15551">METTYKTAKNKSSAFRKILGWALLLLLLLGGGYIYYRYYFVFGEGVKSGYLNYAVKKGNLFKTYEGKLIQEGFGSAKVGTGISSNEFEFSIESDSIFNLLEVNSGKYFDLHYKEYHGVLPWRGNTRYVVDQVVNMK</sequence>
<keyword evidence="1" id="KW-1133">Transmembrane helix</keyword>
<gene>
    <name evidence="2" type="ORF">GCM10017764_17120</name>
</gene>
<evidence type="ECO:0000313" key="3">
    <source>
        <dbReference type="Proteomes" id="UP000620550"/>
    </source>
</evidence>
<organism evidence="2 3">
    <name type="scientific">Sphingobacterium griseoflavum</name>
    <dbReference type="NCBI Taxonomy" id="1474952"/>
    <lineage>
        <taxon>Bacteria</taxon>
        <taxon>Pseudomonadati</taxon>
        <taxon>Bacteroidota</taxon>
        <taxon>Sphingobacteriia</taxon>
        <taxon>Sphingobacteriales</taxon>
        <taxon>Sphingobacteriaceae</taxon>
        <taxon>Sphingobacterium</taxon>
    </lineage>
</organism>
<protein>
    <recommendedName>
        <fullName evidence="4">6-phosphogluconate dehydrogenase</fullName>
    </recommendedName>
</protein>